<dbReference type="InterPro" id="IPR018511">
    <property type="entry name" value="Hemolysin-typ_Ca-bd_CS"/>
</dbReference>
<protein>
    <submittedName>
        <fullName evidence="2">Fasciclin domain-containing protein</fullName>
    </submittedName>
</protein>
<dbReference type="RefSeq" id="WP_316775643.1">
    <property type="nucleotide sequence ID" value="NZ_JASMWN010000006.1"/>
</dbReference>
<reference evidence="3" key="1">
    <citation type="submission" date="2023-05" db="EMBL/GenBank/DDBJ databases">
        <title>Sedimentitalea sp. nov. JM2-8.</title>
        <authorList>
            <person name="Huang J."/>
        </authorList>
    </citation>
    <scope>NUCLEOTIDE SEQUENCE [LARGE SCALE GENOMIC DNA]</scope>
    <source>
        <strain evidence="3">KHS03</strain>
    </source>
</reference>
<dbReference type="InterPro" id="IPR011049">
    <property type="entry name" value="Serralysin-like_metalloprot_C"/>
</dbReference>
<evidence type="ECO:0000259" key="1">
    <source>
        <dbReference type="PROSITE" id="PS50213"/>
    </source>
</evidence>
<gene>
    <name evidence="2" type="ORF">QO231_09905</name>
</gene>
<accession>A0ABU3VDC6</accession>
<dbReference type="PANTHER" id="PTHR10900">
    <property type="entry name" value="PERIOSTIN-RELATED"/>
    <property type="match status" value="1"/>
</dbReference>
<evidence type="ECO:0000313" key="2">
    <source>
        <dbReference type="EMBL" id="MDU9004166.1"/>
    </source>
</evidence>
<dbReference type="Pfam" id="PF00353">
    <property type="entry name" value="HemolysinCabind"/>
    <property type="match status" value="1"/>
</dbReference>
<keyword evidence="3" id="KW-1185">Reference proteome</keyword>
<dbReference type="PRINTS" id="PR00313">
    <property type="entry name" value="CABNDNGRPT"/>
</dbReference>
<dbReference type="InterPro" id="IPR050904">
    <property type="entry name" value="Adhesion/Biosynth-related"/>
</dbReference>
<dbReference type="PROSITE" id="PS00330">
    <property type="entry name" value="HEMOLYSIN_CALCIUM"/>
    <property type="match status" value="1"/>
</dbReference>
<feature type="domain" description="FAS1" evidence="1">
    <location>
        <begin position="24"/>
        <end position="174"/>
    </location>
</feature>
<dbReference type="Proteomes" id="UP001255416">
    <property type="component" value="Unassembled WGS sequence"/>
</dbReference>
<dbReference type="PANTHER" id="PTHR10900:SF77">
    <property type="entry name" value="FI19380P1"/>
    <property type="match status" value="1"/>
</dbReference>
<dbReference type="SMART" id="SM00554">
    <property type="entry name" value="FAS1"/>
    <property type="match status" value="2"/>
</dbReference>
<dbReference type="PROSITE" id="PS50213">
    <property type="entry name" value="FAS1"/>
    <property type="match status" value="2"/>
</dbReference>
<dbReference type="InterPro" id="IPR036378">
    <property type="entry name" value="FAS1_dom_sf"/>
</dbReference>
<comment type="caution">
    <text evidence="2">The sequence shown here is derived from an EMBL/GenBank/DDBJ whole genome shotgun (WGS) entry which is preliminary data.</text>
</comment>
<dbReference type="Pfam" id="PF02469">
    <property type="entry name" value="Fasciclin"/>
    <property type="match status" value="2"/>
</dbReference>
<organism evidence="2 3">
    <name type="scientific">Sedimentitalea todarodis</name>
    <dbReference type="NCBI Taxonomy" id="1631240"/>
    <lineage>
        <taxon>Bacteria</taxon>
        <taxon>Pseudomonadati</taxon>
        <taxon>Pseudomonadota</taxon>
        <taxon>Alphaproteobacteria</taxon>
        <taxon>Rhodobacterales</taxon>
        <taxon>Paracoccaceae</taxon>
        <taxon>Sedimentitalea</taxon>
    </lineage>
</organism>
<dbReference type="SUPFAM" id="SSF82153">
    <property type="entry name" value="FAS1 domain"/>
    <property type="match status" value="2"/>
</dbReference>
<name>A0ABU3VDC6_9RHOB</name>
<dbReference type="SUPFAM" id="SSF51120">
    <property type="entry name" value="beta-Roll"/>
    <property type="match status" value="1"/>
</dbReference>
<dbReference type="InterPro" id="IPR001343">
    <property type="entry name" value="Hemolysn_Ca-bd"/>
</dbReference>
<sequence length="481" mass="50492">MSFLSFLSDILDRFFPPAPESKPTLSIGEIAAANDNFDILEAALSAAGLADTFTAPGDFTVFAPTDAAFVELASNTLGLDVAGKTETEIATLLVETLGVETLTDVLTYHVRAGSAEVSDLQAEGTVTTLLGATFDVNGTTLVDADPDVENPDFIAGLTDIQATNGVIQAIDRVLLPIDVAEAMVRPTIADVAGSNDSFEVLNAALAATGLDAVVDDRDASFTVFAPTDDAFRKLAADLNLDVTHLDDADIAGALVAALGAELVTDVLLYHVKAGGASVAELQDSGLIETALDGARLGIDGTELIDADPEIANANFIEGLTDISTANGEIQAIDRVLIPLDLGEPTGGIIKGTHKKDILIGSGGDDIIFGRKGNDIILGGDGDDYLVGNRGRDTLVDDDGDDRFVGGFGADTFDFTNLSGDNIVRDFFWRDELLLSRDDFATEQHVLDAATVTKRGLKIESGEDSVLLQYVHKIDADDFVLV</sequence>
<proteinExistence type="predicted"/>
<dbReference type="EMBL" id="JASMWN010000006">
    <property type="protein sequence ID" value="MDU9004166.1"/>
    <property type="molecule type" value="Genomic_DNA"/>
</dbReference>
<feature type="domain" description="FAS1" evidence="1">
    <location>
        <begin position="185"/>
        <end position="336"/>
    </location>
</feature>
<dbReference type="InterPro" id="IPR000782">
    <property type="entry name" value="FAS1_domain"/>
</dbReference>
<evidence type="ECO:0000313" key="3">
    <source>
        <dbReference type="Proteomes" id="UP001255416"/>
    </source>
</evidence>
<dbReference type="Gene3D" id="2.30.180.10">
    <property type="entry name" value="FAS1 domain"/>
    <property type="match status" value="2"/>
</dbReference>